<evidence type="ECO:0000313" key="2">
    <source>
        <dbReference type="EMBL" id="HIU22164.1"/>
    </source>
</evidence>
<dbReference type="Gene3D" id="3.30.700.10">
    <property type="entry name" value="Glycoprotein, Type 4 Pilin"/>
    <property type="match status" value="1"/>
</dbReference>
<protein>
    <submittedName>
        <fullName evidence="2">Type II secretion system protein</fullName>
    </submittedName>
</protein>
<keyword evidence="1" id="KW-0472">Membrane</keyword>
<sequence>MKTNSKGFTLIELLAVIVILAVIALIATPLIMGVIDDARKGSAKNGAYGYVKAMENTIATEMIKDTTISPDSPQTVVDTVSFTPLMNSGAAGNKKTANINYKGTKPDRHNLVITNGTVGNGSCITISGYSFSMTNGEWQDATNCTVPPAAGSGE</sequence>
<dbReference type="PROSITE" id="PS00409">
    <property type="entry name" value="PROKAR_NTER_METHYL"/>
    <property type="match status" value="1"/>
</dbReference>
<feature type="transmembrane region" description="Helical" evidence="1">
    <location>
        <begin position="13"/>
        <end position="35"/>
    </location>
</feature>
<organism evidence="2 3">
    <name type="scientific">Candidatus Fimihabitans intestinipullorum</name>
    <dbReference type="NCBI Taxonomy" id="2840820"/>
    <lineage>
        <taxon>Bacteria</taxon>
        <taxon>Bacillati</taxon>
        <taxon>Mycoplasmatota</taxon>
        <taxon>Mycoplasmatota incertae sedis</taxon>
        <taxon>Candidatus Fimihabitans</taxon>
    </lineage>
</organism>
<gene>
    <name evidence="2" type="ORF">IAD49_01145</name>
</gene>
<proteinExistence type="predicted"/>
<dbReference type="EMBL" id="DVML01000007">
    <property type="protein sequence ID" value="HIU22164.1"/>
    <property type="molecule type" value="Genomic_DNA"/>
</dbReference>
<comment type="caution">
    <text evidence="2">The sequence shown here is derived from an EMBL/GenBank/DDBJ whole genome shotgun (WGS) entry which is preliminary data.</text>
</comment>
<dbReference type="Proteomes" id="UP000824087">
    <property type="component" value="Unassembled WGS sequence"/>
</dbReference>
<dbReference type="Pfam" id="PF07963">
    <property type="entry name" value="N_methyl"/>
    <property type="match status" value="1"/>
</dbReference>
<dbReference type="SUPFAM" id="SSF54523">
    <property type="entry name" value="Pili subunits"/>
    <property type="match status" value="1"/>
</dbReference>
<dbReference type="InterPro" id="IPR045584">
    <property type="entry name" value="Pilin-like"/>
</dbReference>
<reference evidence="2" key="2">
    <citation type="journal article" date="2021" name="PeerJ">
        <title>Extensive microbial diversity within the chicken gut microbiome revealed by metagenomics and culture.</title>
        <authorList>
            <person name="Gilroy R."/>
            <person name="Ravi A."/>
            <person name="Getino M."/>
            <person name="Pursley I."/>
            <person name="Horton D.L."/>
            <person name="Alikhan N.F."/>
            <person name="Baker D."/>
            <person name="Gharbi K."/>
            <person name="Hall N."/>
            <person name="Watson M."/>
            <person name="Adriaenssens E.M."/>
            <person name="Foster-Nyarko E."/>
            <person name="Jarju S."/>
            <person name="Secka A."/>
            <person name="Antonio M."/>
            <person name="Oren A."/>
            <person name="Chaudhuri R.R."/>
            <person name="La Ragione R."/>
            <person name="Hildebrand F."/>
            <person name="Pallen M.J."/>
        </authorList>
    </citation>
    <scope>NUCLEOTIDE SEQUENCE</scope>
    <source>
        <strain evidence="2">CHK197-8231</strain>
    </source>
</reference>
<dbReference type="AlphaFoldDB" id="A0A9D1L252"/>
<accession>A0A9D1L252</accession>
<evidence type="ECO:0000313" key="3">
    <source>
        <dbReference type="Proteomes" id="UP000824087"/>
    </source>
</evidence>
<dbReference type="NCBIfam" id="TIGR02532">
    <property type="entry name" value="IV_pilin_GFxxxE"/>
    <property type="match status" value="1"/>
</dbReference>
<evidence type="ECO:0000256" key="1">
    <source>
        <dbReference type="SAM" id="Phobius"/>
    </source>
</evidence>
<keyword evidence="1" id="KW-0812">Transmembrane</keyword>
<keyword evidence="1" id="KW-1133">Transmembrane helix</keyword>
<reference evidence="2" key="1">
    <citation type="submission" date="2020-10" db="EMBL/GenBank/DDBJ databases">
        <authorList>
            <person name="Gilroy R."/>
        </authorList>
    </citation>
    <scope>NUCLEOTIDE SEQUENCE</scope>
    <source>
        <strain evidence="2">CHK197-8231</strain>
    </source>
</reference>
<dbReference type="InterPro" id="IPR012902">
    <property type="entry name" value="N_methyl_site"/>
</dbReference>
<name>A0A9D1L252_9BACT</name>